<evidence type="ECO:0000313" key="11">
    <source>
        <dbReference type="Proteomes" id="UP000233365"/>
    </source>
</evidence>
<feature type="transmembrane region" description="Helical" evidence="8">
    <location>
        <begin position="132"/>
        <end position="152"/>
    </location>
</feature>
<keyword evidence="3" id="KW-0808">Transferase</keyword>
<name>A0ABX4RB05_9PROT</name>
<evidence type="ECO:0000256" key="7">
    <source>
        <dbReference type="ARBA" id="ARBA00023169"/>
    </source>
</evidence>
<feature type="transmembrane region" description="Helical" evidence="8">
    <location>
        <begin position="164"/>
        <end position="187"/>
    </location>
</feature>
<evidence type="ECO:0000256" key="8">
    <source>
        <dbReference type="SAM" id="Phobius"/>
    </source>
</evidence>
<dbReference type="InterPro" id="IPR017475">
    <property type="entry name" value="EPS_sugar_tfrase"/>
</dbReference>
<keyword evidence="6 8" id="KW-0472">Membrane</keyword>
<sequence>MRNISADSGAWECMELQLHNFNTEKVKLTYRFFYRIPRIISMRLNVKKSPQEHNYFHIYSRRRLAIRDIMILSDGVLFLLSALTSYYLRFGEIGSSFSMYSYIIPIWMLYFLFMLSSRAYTRLDLSILRFGIVRLTAATIFSFSVFFSVAYFTKSSAEISRLWMGYNIAICLTLLTTYRFIFGYALYRTGLLDKIKPAFAVVYSKSYSNFLKFVDSQAISHRINIVKKIETPFDRKHPTELRKFEEQIYQLRRSVPDVLIFALSDQDREQFSDHIVTLSAMPSEILEFSTLSADASNLDFCSTNSNSNKFREWVIVAGLPFVRIAVKPLSARAWWIKRLEDIVLGTILLILLSPVMMVIALCIKATSPGPVLFRQLRHGFNGDEIQILKFRSMYARSCDTDVSGQIVQARRNDPRVTKFGSFIRRTSLDELPQLINVLKGEMSLVGPRPHATAQYELYQGKVDTYFSRHRVRPGITGWAQVNGWRGETDTDEKIQQRIACDLYYIRHWSIWFDLRILFLTMLSVLSNKNAF</sequence>
<feature type="transmembrane region" description="Helical" evidence="8">
    <location>
        <begin position="69"/>
        <end position="88"/>
    </location>
</feature>
<accession>A0ABX4RB05</accession>
<evidence type="ECO:0000256" key="5">
    <source>
        <dbReference type="ARBA" id="ARBA00022989"/>
    </source>
</evidence>
<keyword evidence="5 8" id="KW-1133">Transmembrane helix</keyword>
<feature type="domain" description="Bacterial sugar transferase" evidence="9">
    <location>
        <begin position="337"/>
        <end position="525"/>
    </location>
</feature>
<keyword evidence="11" id="KW-1185">Reference proteome</keyword>
<evidence type="ECO:0000256" key="4">
    <source>
        <dbReference type="ARBA" id="ARBA00022692"/>
    </source>
</evidence>
<organism evidence="10 11">
    <name type="scientific">Thalassospira povalilytica</name>
    <dbReference type="NCBI Taxonomy" id="732237"/>
    <lineage>
        <taxon>Bacteria</taxon>
        <taxon>Pseudomonadati</taxon>
        <taxon>Pseudomonadota</taxon>
        <taxon>Alphaproteobacteria</taxon>
        <taxon>Rhodospirillales</taxon>
        <taxon>Thalassospiraceae</taxon>
        <taxon>Thalassospira</taxon>
    </lineage>
</organism>
<dbReference type="PANTHER" id="PTHR30576">
    <property type="entry name" value="COLANIC BIOSYNTHESIS UDP-GLUCOSE LIPID CARRIER TRANSFERASE"/>
    <property type="match status" value="1"/>
</dbReference>
<evidence type="ECO:0000256" key="3">
    <source>
        <dbReference type="ARBA" id="ARBA00022679"/>
    </source>
</evidence>
<evidence type="ECO:0000256" key="1">
    <source>
        <dbReference type="ARBA" id="ARBA00004141"/>
    </source>
</evidence>
<dbReference type="InterPro" id="IPR003362">
    <property type="entry name" value="Bact_transf"/>
</dbReference>
<evidence type="ECO:0000256" key="6">
    <source>
        <dbReference type="ARBA" id="ARBA00023136"/>
    </source>
</evidence>
<dbReference type="Proteomes" id="UP000233365">
    <property type="component" value="Unassembled WGS sequence"/>
</dbReference>
<dbReference type="NCBIfam" id="TIGR03025">
    <property type="entry name" value="EPS_sugtrans"/>
    <property type="match status" value="1"/>
</dbReference>
<evidence type="ECO:0000259" key="9">
    <source>
        <dbReference type="Pfam" id="PF02397"/>
    </source>
</evidence>
<evidence type="ECO:0000256" key="2">
    <source>
        <dbReference type="ARBA" id="ARBA00006464"/>
    </source>
</evidence>
<evidence type="ECO:0000313" key="10">
    <source>
        <dbReference type="EMBL" id="PKR51207.1"/>
    </source>
</evidence>
<protein>
    <submittedName>
        <fullName evidence="10">Undecaprenyl-phosphate glucose phosphotransferase</fullName>
    </submittedName>
</protein>
<feature type="transmembrane region" description="Helical" evidence="8">
    <location>
        <begin position="342"/>
        <end position="361"/>
    </location>
</feature>
<proteinExistence type="inferred from homology"/>
<dbReference type="Pfam" id="PF02397">
    <property type="entry name" value="Bac_transf"/>
    <property type="match status" value="1"/>
</dbReference>
<feature type="transmembrane region" description="Helical" evidence="8">
    <location>
        <begin position="100"/>
        <end position="120"/>
    </location>
</feature>
<reference evidence="10 11" key="1">
    <citation type="submission" date="2017-11" db="EMBL/GenBank/DDBJ databases">
        <title>Biodiversity and function of Thalassospira species in the particle-attached aromatic-hydrocarbon-degrading consortia from the surface seawater of the China South Sea.</title>
        <authorList>
            <person name="Dong C."/>
            <person name="Liu R."/>
            <person name="Shao Z."/>
        </authorList>
    </citation>
    <scope>NUCLEOTIDE SEQUENCE [LARGE SCALE GENOMIC DNA]</scope>
    <source>
        <strain evidence="10 11">139Z-12</strain>
    </source>
</reference>
<keyword evidence="7" id="KW-0270">Exopolysaccharide synthesis</keyword>
<comment type="similarity">
    <text evidence="2">Belongs to the bacterial sugar transferase family.</text>
</comment>
<comment type="subcellular location">
    <subcellularLocation>
        <location evidence="1">Membrane</location>
        <topology evidence="1">Multi-pass membrane protein</topology>
    </subcellularLocation>
</comment>
<gene>
    <name evidence="10" type="ORF">CU041_06715</name>
</gene>
<dbReference type="EMBL" id="PGTS01000002">
    <property type="protein sequence ID" value="PKR51207.1"/>
    <property type="molecule type" value="Genomic_DNA"/>
</dbReference>
<comment type="caution">
    <text evidence="10">The sequence shown here is derived from an EMBL/GenBank/DDBJ whole genome shotgun (WGS) entry which is preliminary data.</text>
</comment>
<keyword evidence="4 8" id="KW-0812">Transmembrane</keyword>
<dbReference type="PANTHER" id="PTHR30576:SF0">
    <property type="entry name" value="UNDECAPRENYL-PHOSPHATE N-ACETYLGALACTOSAMINYL 1-PHOSPHATE TRANSFERASE-RELATED"/>
    <property type="match status" value="1"/>
</dbReference>